<keyword evidence="3 11" id="KW-0813">Transport</keyword>
<feature type="transmembrane region" description="Helical" evidence="11">
    <location>
        <begin position="197"/>
        <end position="220"/>
    </location>
</feature>
<dbReference type="InterPro" id="IPR000568">
    <property type="entry name" value="ATP_synth_F0_asu"/>
</dbReference>
<evidence type="ECO:0000256" key="7">
    <source>
        <dbReference type="ARBA" id="ARBA00022989"/>
    </source>
</evidence>
<comment type="similarity">
    <text evidence="2 11 12">Belongs to the ATPase A chain family.</text>
</comment>
<evidence type="ECO:0000256" key="11">
    <source>
        <dbReference type="HAMAP-Rule" id="MF_01393"/>
    </source>
</evidence>
<keyword evidence="4 11" id="KW-0138">CF(0)</keyword>
<evidence type="ECO:0000256" key="10">
    <source>
        <dbReference type="ARBA" id="ARBA00023310"/>
    </source>
</evidence>
<sequence length="226" mass="24644">MLTAWIVSLGFIIFAFIISRRVSYIPSKLQNFAEAVIEIIIGFLETIAGDRKTAERFFPIVATIFLFVLASNWLGILPGVGSIGMHTVGHDGHEAFVPLFRSVYSDLNMTLALALIVVVLSHVYGLITVGVRHHLGKFITFKGPVLFFTGILEIIGELSKVISLSFRLFGNVFAGEVLLIIIGSLVPYIATIPFLGLELFVGLIQAAIFGVLAMVAFSSFTRADSH</sequence>
<keyword evidence="11" id="KW-1003">Cell membrane</keyword>
<dbReference type="AlphaFoldDB" id="A0A1G2M5I5"/>
<keyword evidence="9 11" id="KW-0472">Membrane</keyword>
<gene>
    <name evidence="11" type="primary">atpB</name>
    <name evidence="13" type="ORF">A2664_02460</name>
</gene>
<evidence type="ECO:0000256" key="6">
    <source>
        <dbReference type="ARBA" id="ARBA00022781"/>
    </source>
</evidence>
<dbReference type="GO" id="GO:0045259">
    <property type="term" value="C:proton-transporting ATP synthase complex"/>
    <property type="evidence" value="ECO:0007669"/>
    <property type="project" value="UniProtKB-KW"/>
</dbReference>
<feature type="transmembrane region" description="Helical" evidence="11">
    <location>
        <begin position="168"/>
        <end position="190"/>
    </location>
</feature>
<comment type="function">
    <text evidence="11 12">Key component of the proton channel; it plays a direct role in the translocation of protons across the membrane.</text>
</comment>
<dbReference type="PANTHER" id="PTHR42823">
    <property type="entry name" value="ATP SYNTHASE SUBUNIT A, CHLOROPLASTIC"/>
    <property type="match status" value="1"/>
</dbReference>
<feature type="transmembrane region" description="Helical" evidence="11">
    <location>
        <begin position="139"/>
        <end position="156"/>
    </location>
</feature>
<keyword evidence="10 11" id="KW-0066">ATP synthesis</keyword>
<feature type="transmembrane region" description="Helical" evidence="11">
    <location>
        <begin position="6"/>
        <end position="23"/>
    </location>
</feature>
<dbReference type="GO" id="GO:0005886">
    <property type="term" value="C:plasma membrane"/>
    <property type="evidence" value="ECO:0007669"/>
    <property type="project" value="UniProtKB-SubCell"/>
</dbReference>
<dbReference type="GO" id="GO:0046933">
    <property type="term" value="F:proton-transporting ATP synthase activity, rotational mechanism"/>
    <property type="evidence" value="ECO:0007669"/>
    <property type="project" value="UniProtKB-UniRule"/>
</dbReference>
<protein>
    <recommendedName>
        <fullName evidence="11 12">ATP synthase subunit a</fullName>
    </recommendedName>
    <alternativeName>
        <fullName evidence="11">ATP synthase F0 sector subunit a</fullName>
    </alternativeName>
    <alternativeName>
        <fullName evidence="11">F-ATPase subunit 6</fullName>
    </alternativeName>
</protein>
<evidence type="ECO:0000256" key="4">
    <source>
        <dbReference type="ARBA" id="ARBA00022547"/>
    </source>
</evidence>
<accession>A0A1G2M5I5</accession>
<keyword evidence="6 11" id="KW-0375">Hydrogen ion transport</keyword>
<dbReference type="PROSITE" id="PS00449">
    <property type="entry name" value="ATPASE_A"/>
    <property type="match status" value="1"/>
</dbReference>
<dbReference type="InterPro" id="IPR035908">
    <property type="entry name" value="F0_ATP_A_sf"/>
</dbReference>
<dbReference type="PANTHER" id="PTHR42823:SF3">
    <property type="entry name" value="ATP SYNTHASE SUBUNIT A, CHLOROPLASTIC"/>
    <property type="match status" value="1"/>
</dbReference>
<dbReference type="SUPFAM" id="SSF81336">
    <property type="entry name" value="F1F0 ATP synthase subunit A"/>
    <property type="match status" value="1"/>
</dbReference>
<proteinExistence type="inferred from homology"/>
<dbReference type="NCBIfam" id="TIGR01131">
    <property type="entry name" value="ATP_synt_6_or_A"/>
    <property type="match status" value="1"/>
</dbReference>
<evidence type="ECO:0000256" key="3">
    <source>
        <dbReference type="ARBA" id="ARBA00022448"/>
    </source>
</evidence>
<keyword evidence="8 11" id="KW-0406">Ion transport</keyword>
<evidence type="ECO:0000256" key="9">
    <source>
        <dbReference type="ARBA" id="ARBA00023136"/>
    </source>
</evidence>
<evidence type="ECO:0000256" key="2">
    <source>
        <dbReference type="ARBA" id="ARBA00006810"/>
    </source>
</evidence>
<dbReference type="STRING" id="1802301.A2664_02460"/>
<feature type="transmembrane region" description="Helical" evidence="11">
    <location>
        <begin position="57"/>
        <end position="76"/>
    </location>
</feature>
<dbReference type="Pfam" id="PF00119">
    <property type="entry name" value="ATP-synt_A"/>
    <property type="match status" value="1"/>
</dbReference>
<evidence type="ECO:0000313" key="14">
    <source>
        <dbReference type="Proteomes" id="UP000178873"/>
    </source>
</evidence>
<dbReference type="HAMAP" id="MF_01393">
    <property type="entry name" value="ATP_synth_a_bact"/>
    <property type="match status" value="1"/>
</dbReference>
<dbReference type="InterPro" id="IPR023011">
    <property type="entry name" value="ATP_synth_F0_asu_AS"/>
</dbReference>
<evidence type="ECO:0000256" key="1">
    <source>
        <dbReference type="ARBA" id="ARBA00004141"/>
    </source>
</evidence>
<dbReference type="CDD" id="cd00310">
    <property type="entry name" value="ATP-synt_Fo_a_6"/>
    <property type="match status" value="1"/>
</dbReference>
<reference evidence="13 14" key="1">
    <citation type="journal article" date="2016" name="Nat. Commun.">
        <title>Thousands of microbial genomes shed light on interconnected biogeochemical processes in an aquifer system.</title>
        <authorList>
            <person name="Anantharaman K."/>
            <person name="Brown C.T."/>
            <person name="Hug L.A."/>
            <person name="Sharon I."/>
            <person name="Castelle C.J."/>
            <person name="Probst A.J."/>
            <person name="Thomas B.C."/>
            <person name="Singh A."/>
            <person name="Wilkins M.J."/>
            <person name="Karaoz U."/>
            <person name="Brodie E.L."/>
            <person name="Williams K.H."/>
            <person name="Hubbard S.S."/>
            <person name="Banfield J.F."/>
        </authorList>
    </citation>
    <scope>NUCLEOTIDE SEQUENCE [LARGE SCALE GENOMIC DNA]</scope>
</reference>
<feature type="transmembrane region" description="Helical" evidence="11">
    <location>
        <begin position="107"/>
        <end position="127"/>
    </location>
</feature>
<keyword evidence="7 11" id="KW-1133">Transmembrane helix</keyword>
<name>A0A1G2M5I5_9BACT</name>
<evidence type="ECO:0000313" key="13">
    <source>
        <dbReference type="EMBL" id="OHA18301.1"/>
    </source>
</evidence>
<dbReference type="Gene3D" id="1.20.120.220">
    <property type="entry name" value="ATP synthase, F0 complex, subunit A"/>
    <property type="match status" value="1"/>
</dbReference>
<evidence type="ECO:0000256" key="12">
    <source>
        <dbReference type="RuleBase" id="RU000483"/>
    </source>
</evidence>
<comment type="subcellular location">
    <subcellularLocation>
        <location evidence="11 12">Cell membrane</location>
        <topology evidence="11 12">Multi-pass membrane protein</topology>
    </subcellularLocation>
    <subcellularLocation>
        <location evidence="1">Membrane</location>
        <topology evidence="1">Multi-pass membrane protein</topology>
    </subcellularLocation>
</comment>
<dbReference type="InterPro" id="IPR045082">
    <property type="entry name" value="ATP_syn_F0_a_bact/chloroplast"/>
</dbReference>
<organism evidence="13 14">
    <name type="scientific">Candidatus Taylorbacteria bacterium RIFCSPHIGHO2_01_FULL_46_22b</name>
    <dbReference type="NCBI Taxonomy" id="1802301"/>
    <lineage>
        <taxon>Bacteria</taxon>
        <taxon>Candidatus Tayloriibacteriota</taxon>
    </lineage>
</organism>
<dbReference type="EMBL" id="MHRF01000007">
    <property type="protein sequence ID" value="OHA18301.1"/>
    <property type="molecule type" value="Genomic_DNA"/>
</dbReference>
<evidence type="ECO:0000256" key="5">
    <source>
        <dbReference type="ARBA" id="ARBA00022692"/>
    </source>
</evidence>
<dbReference type="GO" id="GO:0042777">
    <property type="term" value="P:proton motive force-driven plasma membrane ATP synthesis"/>
    <property type="evidence" value="ECO:0007669"/>
    <property type="project" value="TreeGrafter"/>
</dbReference>
<evidence type="ECO:0000256" key="8">
    <source>
        <dbReference type="ARBA" id="ARBA00023065"/>
    </source>
</evidence>
<comment type="caution">
    <text evidence="13">The sequence shown here is derived from an EMBL/GenBank/DDBJ whole genome shotgun (WGS) entry which is preliminary data.</text>
</comment>
<keyword evidence="5 11" id="KW-0812">Transmembrane</keyword>
<dbReference type="Proteomes" id="UP000178873">
    <property type="component" value="Unassembled WGS sequence"/>
</dbReference>